<keyword evidence="3" id="KW-1185">Reference proteome</keyword>
<feature type="region of interest" description="Disordered" evidence="1">
    <location>
        <begin position="440"/>
        <end position="462"/>
    </location>
</feature>
<name>G4ZLH6_PHYSP</name>
<dbReference type="RefSeq" id="XP_009530007.1">
    <property type="nucleotide sequence ID" value="XM_009531712.1"/>
</dbReference>
<protein>
    <submittedName>
        <fullName evidence="2">Uncharacterized protein</fullName>
    </submittedName>
</protein>
<proteinExistence type="predicted"/>
<sequence>MPVLGVLPVGDTGVSVVVEEDISPLVTKRIVGCGVETADTLDPGVVDTDMAPSLPVLDGTAELSVTGGSVVPVAKRNVGCGVIGVSVMGVDELEPTGTSLLSVSWKLLLLILLRLMRRRVESPSQRADATDVQRPRSMRAPALLLPDPELLEEPPLTMLSPCAVLEESWMVALPVELLSAAVDDLLPAVLPEEDPPRSELLVEEVVWEFVVEVVAWEFVVAPPDIAAEPVAELVVVLVEVAALAAFSVPVIEGAAVFTAVLEVSIAATFVEDPTAAEPVPVAAVSPVAPFVEDVEGVFDVAPLVVSDTAAAALGGAFEATGVEEAAVPDPVVAATGVAVTAESAAVELCGLGVAAAAVLAEGVTELLDPEVTAGALEASAVDGPELIAELVEVPPAVLDVDVALVPAAWTLSCRTVAVIQDNDRVALSVLLEVERGARHLSGGTRGRKKSEYQRHDDLHAGG</sequence>
<evidence type="ECO:0000313" key="3">
    <source>
        <dbReference type="Proteomes" id="UP000002640"/>
    </source>
</evidence>
<dbReference type="InParanoid" id="G4ZLH6"/>
<accession>G4ZLH6</accession>
<organism evidence="2 3">
    <name type="scientific">Phytophthora sojae (strain P6497)</name>
    <name type="common">Soybean stem and root rot agent</name>
    <name type="synonym">Phytophthora megasperma f. sp. glycines</name>
    <dbReference type="NCBI Taxonomy" id="1094619"/>
    <lineage>
        <taxon>Eukaryota</taxon>
        <taxon>Sar</taxon>
        <taxon>Stramenopiles</taxon>
        <taxon>Oomycota</taxon>
        <taxon>Peronosporomycetes</taxon>
        <taxon>Peronosporales</taxon>
        <taxon>Peronosporaceae</taxon>
        <taxon>Phytophthora</taxon>
    </lineage>
</organism>
<dbReference type="Proteomes" id="UP000002640">
    <property type="component" value="Unassembled WGS sequence"/>
</dbReference>
<dbReference type="EMBL" id="JH159155">
    <property type="protein sequence ID" value="EGZ16258.1"/>
    <property type="molecule type" value="Genomic_DNA"/>
</dbReference>
<evidence type="ECO:0000313" key="2">
    <source>
        <dbReference type="EMBL" id="EGZ16258.1"/>
    </source>
</evidence>
<evidence type="ECO:0000256" key="1">
    <source>
        <dbReference type="SAM" id="MobiDB-lite"/>
    </source>
</evidence>
<reference evidence="2 3" key="1">
    <citation type="journal article" date="2006" name="Science">
        <title>Phytophthora genome sequences uncover evolutionary origins and mechanisms of pathogenesis.</title>
        <authorList>
            <person name="Tyler B.M."/>
            <person name="Tripathy S."/>
            <person name="Zhang X."/>
            <person name="Dehal P."/>
            <person name="Jiang R.H."/>
            <person name="Aerts A."/>
            <person name="Arredondo F.D."/>
            <person name="Baxter L."/>
            <person name="Bensasson D."/>
            <person name="Beynon J.L."/>
            <person name="Chapman J."/>
            <person name="Damasceno C.M."/>
            <person name="Dorrance A.E."/>
            <person name="Dou D."/>
            <person name="Dickerman A.W."/>
            <person name="Dubchak I.L."/>
            <person name="Garbelotto M."/>
            <person name="Gijzen M."/>
            <person name="Gordon S.G."/>
            <person name="Govers F."/>
            <person name="Grunwald N.J."/>
            <person name="Huang W."/>
            <person name="Ivors K.L."/>
            <person name="Jones R.W."/>
            <person name="Kamoun S."/>
            <person name="Krampis K."/>
            <person name="Lamour K.H."/>
            <person name="Lee M.K."/>
            <person name="McDonald W.H."/>
            <person name="Medina M."/>
            <person name="Meijer H.J."/>
            <person name="Nordberg E.K."/>
            <person name="Maclean D.J."/>
            <person name="Ospina-Giraldo M.D."/>
            <person name="Morris P.F."/>
            <person name="Phuntumart V."/>
            <person name="Putnam N.H."/>
            <person name="Rash S."/>
            <person name="Rose J.K."/>
            <person name="Sakihama Y."/>
            <person name="Salamov A.A."/>
            <person name="Savidor A."/>
            <person name="Scheuring C.F."/>
            <person name="Smith B.M."/>
            <person name="Sobral B.W."/>
            <person name="Terry A."/>
            <person name="Torto-Alalibo T.A."/>
            <person name="Win J."/>
            <person name="Xu Z."/>
            <person name="Zhang H."/>
            <person name="Grigoriev I.V."/>
            <person name="Rokhsar D.S."/>
            <person name="Boore J.L."/>
        </authorList>
    </citation>
    <scope>NUCLEOTIDE SEQUENCE [LARGE SCALE GENOMIC DNA]</scope>
    <source>
        <strain evidence="2 3">P6497</strain>
    </source>
</reference>
<dbReference type="KEGG" id="psoj:PHYSODRAFT_334433"/>
<dbReference type="AlphaFoldDB" id="G4ZLH6"/>
<dbReference type="GeneID" id="20646810"/>
<gene>
    <name evidence="2" type="ORF">PHYSODRAFT_334433</name>
</gene>
<feature type="compositionally biased region" description="Basic and acidic residues" evidence="1">
    <location>
        <begin position="449"/>
        <end position="462"/>
    </location>
</feature>